<dbReference type="GO" id="GO:0042834">
    <property type="term" value="F:peptidoglycan binding"/>
    <property type="evidence" value="ECO:0007669"/>
    <property type="project" value="InterPro"/>
</dbReference>
<dbReference type="InterPro" id="IPR036366">
    <property type="entry name" value="PGBDSf"/>
</dbReference>
<dbReference type="InterPro" id="IPR036365">
    <property type="entry name" value="PGBD-like_sf"/>
</dbReference>
<dbReference type="SUPFAM" id="SSF47090">
    <property type="entry name" value="PGBD-like"/>
    <property type="match status" value="1"/>
</dbReference>
<dbReference type="PANTHER" id="PTHR43019:SF23">
    <property type="entry name" value="PROTEASE DO-LIKE 5, CHLOROPLASTIC"/>
    <property type="match status" value="1"/>
</dbReference>
<gene>
    <name evidence="4" type="ORF">BD293_0855</name>
</gene>
<dbReference type="Proteomes" id="UP000320582">
    <property type="component" value="Unassembled WGS sequence"/>
</dbReference>
<accession>A0A543KAZ5</accession>
<evidence type="ECO:0000256" key="2">
    <source>
        <dbReference type="SAM" id="SignalP"/>
    </source>
</evidence>
<proteinExistence type="predicted"/>
<feature type="compositionally biased region" description="Basic and acidic residues" evidence="1">
    <location>
        <begin position="163"/>
        <end position="178"/>
    </location>
</feature>
<dbReference type="InterPro" id="IPR009003">
    <property type="entry name" value="Peptidase_S1_PA"/>
</dbReference>
<feature type="signal peptide" evidence="2">
    <location>
        <begin position="1"/>
        <end position="28"/>
    </location>
</feature>
<evidence type="ECO:0000259" key="3">
    <source>
        <dbReference type="PROSITE" id="PS51724"/>
    </source>
</evidence>
<evidence type="ECO:0000313" key="5">
    <source>
        <dbReference type="Proteomes" id="UP000320582"/>
    </source>
</evidence>
<feature type="domain" description="SPOR" evidence="3">
    <location>
        <begin position="26"/>
        <end position="103"/>
    </location>
</feature>
<dbReference type="InterPro" id="IPR007730">
    <property type="entry name" value="SPOR-like_dom"/>
</dbReference>
<reference evidence="4 5" key="1">
    <citation type="submission" date="2019-06" db="EMBL/GenBank/DDBJ databases">
        <title>Genomic Encyclopedia of Archaeal and Bacterial Type Strains, Phase II (KMG-II): from individual species to whole genera.</title>
        <authorList>
            <person name="Goeker M."/>
        </authorList>
    </citation>
    <scope>NUCLEOTIDE SEQUENCE [LARGE SCALE GENOMIC DNA]</scope>
    <source>
        <strain evidence="4 5">DSM 18423</strain>
    </source>
</reference>
<dbReference type="Pfam" id="PF13365">
    <property type="entry name" value="Trypsin_2"/>
    <property type="match status" value="1"/>
</dbReference>
<comment type="caution">
    <text evidence="4">The sequence shown here is derived from an EMBL/GenBank/DDBJ whole genome shotgun (WGS) entry which is preliminary data.</text>
</comment>
<dbReference type="InterPro" id="IPR043504">
    <property type="entry name" value="Peptidase_S1_PA_chymotrypsin"/>
</dbReference>
<dbReference type="Pfam" id="PF01471">
    <property type="entry name" value="PG_binding_1"/>
    <property type="match status" value="1"/>
</dbReference>
<dbReference type="PROSITE" id="PS51724">
    <property type="entry name" value="SPOR"/>
    <property type="match status" value="1"/>
</dbReference>
<keyword evidence="5" id="KW-1185">Reference proteome</keyword>
<organism evidence="4 5">
    <name type="scientific">Roseinatronobacter monicus</name>
    <dbReference type="NCBI Taxonomy" id="393481"/>
    <lineage>
        <taxon>Bacteria</taxon>
        <taxon>Pseudomonadati</taxon>
        <taxon>Pseudomonadota</taxon>
        <taxon>Alphaproteobacteria</taxon>
        <taxon>Rhodobacterales</taxon>
        <taxon>Paracoccaceae</taxon>
        <taxon>Roseinatronobacter</taxon>
    </lineage>
</organism>
<dbReference type="Gene3D" id="1.10.101.10">
    <property type="entry name" value="PGBD-like superfamily/PGBD"/>
    <property type="match status" value="1"/>
</dbReference>
<sequence>MVFQTGRMAFRAASLTVIALVIGNTAVAQEQRWVQIEAQRELEDALARAQQIEDQLGNVSGFRLPSNWYAISVGPFESETDAFNVRRQLRAERAIPADAFVSTGSDYLEQIFPTDGTPASPALSAQDELPQPEPEQELAVIEPEPEPEPEPVPEPEPEPEPEETLREAQASERSLDRDTRAEIQTALQWFGFYNLGIDAAFGPGTRRAMSAWQEDRGLEATGVLTTRQRNDLLDGYQSELASLGMDTWRDEEAGISIDLPLTMIEFDRHETPFAHFSERNDSGVRALLISQEGTQSTLFGLYEIMQTLEIVPLEGTRERQQNSFVLTGQNDELRSHTIAQFRNGEIKGFTLIWTPENDDQMERVLPMMEASFETFSGSLPASAGQPSTVQRTALLAGLSVRRPEFSRSGFYVDATGTVLTSSDAVANCGRITIDEAYNARVIARDEELGIAVLQPETPLVPMAFAQFQNTEATLGGEVTIAGFSFEDVMTRPVLTFGRVEAMQGLNGEPATLRLSADIRQGDLGGPVFGTSGAVIGMLLGQPQDDGRQLPADVNFAVNSSAIQEFLRNSDISSGTLRDDVVVAPEMLTRKAGDLTVLVSCWN</sequence>
<dbReference type="RefSeq" id="WP_170207057.1">
    <property type="nucleotide sequence ID" value="NZ_VFPT01000001.1"/>
</dbReference>
<evidence type="ECO:0000256" key="1">
    <source>
        <dbReference type="SAM" id="MobiDB-lite"/>
    </source>
</evidence>
<feature type="chain" id="PRO_5021780998" evidence="2">
    <location>
        <begin position="29"/>
        <end position="602"/>
    </location>
</feature>
<dbReference type="AlphaFoldDB" id="A0A543KAZ5"/>
<dbReference type="PANTHER" id="PTHR43019">
    <property type="entry name" value="SERINE ENDOPROTEASE DEGS"/>
    <property type="match status" value="1"/>
</dbReference>
<dbReference type="SUPFAM" id="SSF50494">
    <property type="entry name" value="Trypsin-like serine proteases"/>
    <property type="match status" value="1"/>
</dbReference>
<evidence type="ECO:0000313" key="4">
    <source>
        <dbReference type="EMBL" id="TQM92260.1"/>
    </source>
</evidence>
<dbReference type="Pfam" id="PF05036">
    <property type="entry name" value="SPOR"/>
    <property type="match status" value="1"/>
</dbReference>
<name>A0A543KAZ5_9RHOB</name>
<feature type="compositionally biased region" description="Acidic residues" evidence="1">
    <location>
        <begin position="143"/>
        <end position="162"/>
    </location>
</feature>
<feature type="region of interest" description="Disordered" evidence="1">
    <location>
        <begin position="109"/>
        <end position="178"/>
    </location>
</feature>
<dbReference type="Gene3D" id="2.40.10.10">
    <property type="entry name" value="Trypsin-like serine proteases"/>
    <property type="match status" value="2"/>
</dbReference>
<dbReference type="EMBL" id="VFPT01000001">
    <property type="protein sequence ID" value="TQM92260.1"/>
    <property type="molecule type" value="Genomic_DNA"/>
</dbReference>
<dbReference type="InterPro" id="IPR002477">
    <property type="entry name" value="Peptidoglycan-bd-like"/>
</dbReference>
<keyword evidence="2" id="KW-0732">Signal</keyword>
<protein>
    <submittedName>
        <fullName evidence="4">Sporulation related protein</fullName>
    </submittedName>
</protein>